<comment type="caution">
    <text evidence="2">The sequence shown here is derived from an EMBL/GenBank/DDBJ whole genome shotgun (WGS) entry which is preliminary data.</text>
</comment>
<gene>
    <name evidence="2" type="ORF">XBKB1_1060019</name>
</gene>
<evidence type="ECO:0000256" key="1">
    <source>
        <dbReference type="SAM" id="Phobius"/>
    </source>
</evidence>
<keyword evidence="1" id="KW-0472">Membrane</keyword>
<dbReference type="HOGENOM" id="CLU_3124241_0_0_6"/>
<proteinExistence type="predicted"/>
<dbReference type="Proteomes" id="UP000028493">
    <property type="component" value="Unassembled WGS sequence"/>
</dbReference>
<evidence type="ECO:0000313" key="2">
    <source>
        <dbReference type="EMBL" id="CDH22297.1"/>
    </source>
</evidence>
<accession>A0A077PP24</accession>
<keyword evidence="1" id="KW-1133">Transmembrane helix</keyword>
<sequence length="50" mass="5863">MINDNVISLLNRNYPGKKYNNQMQGVIFLFLMAKLFLIQRIANISYISIQ</sequence>
<name>A0A077PP24_XENBV</name>
<dbReference type="EMBL" id="CBSZ010000009">
    <property type="protein sequence ID" value="CDH22297.1"/>
    <property type="molecule type" value="Genomic_DNA"/>
</dbReference>
<reference evidence="2" key="1">
    <citation type="submission" date="2013-07" db="EMBL/GenBank/DDBJ databases">
        <title>Sub-species coevolution in mutualistic symbiosis.</title>
        <authorList>
            <person name="Murfin K."/>
            <person name="Klassen J."/>
            <person name="Lee M."/>
            <person name="Forst S."/>
            <person name="Stock P."/>
            <person name="Goodrich-Blair H."/>
        </authorList>
    </citation>
    <scope>NUCLEOTIDE SEQUENCE [LARGE SCALE GENOMIC DNA]</scope>
    <source>
        <strain evidence="2">Kraussei Becker Underwood</strain>
    </source>
</reference>
<dbReference type="AlphaFoldDB" id="A0A077PP24"/>
<keyword evidence="1" id="KW-0812">Transmembrane</keyword>
<feature type="transmembrane region" description="Helical" evidence="1">
    <location>
        <begin position="26"/>
        <end position="49"/>
    </location>
</feature>
<protein>
    <submittedName>
        <fullName evidence="2">Uncharacterized protein</fullName>
    </submittedName>
</protein>
<organism evidence="2">
    <name type="scientific">Xenorhabdus bovienii str. kraussei Becker Underwood</name>
    <dbReference type="NCBI Taxonomy" id="1398204"/>
    <lineage>
        <taxon>Bacteria</taxon>
        <taxon>Pseudomonadati</taxon>
        <taxon>Pseudomonadota</taxon>
        <taxon>Gammaproteobacteria</taxon>
        <taxon>Enterobacterales</taxon>
        <taxon>Morganellaceae</taxon>
        <taxon>Xenorhabdus</taxon>
    </lineage>
</organism>